<evidence type="ECO:0000313" key="2">
    <source>
        <dbReference type="EMBL" id="KAF4146974.1"/>
    </source>
</evidence>
<evidence type="ECO:0000313" key="1">
    <source>
        <dbReference type="EMBL" id="KAF4037027.1"/>
    </source>
</evidence>
<reference evidence="1" key="1">
    <citation type="submission" date="2020-04" db="EMBL/GenBank/DDBJ databases">
        <title>Hybrid Assembly of Korean Phytophthora infestans isolates.</title>
        <authorList>
            <person name="Prokchorchik M."/>
            <person name="Lee Y."/>
            <person name="Seo J."/>
            <person name="Cho J.-H."/>
            <person name="Park Y.-E."/>
            <person name="Jang D.-C."/>
            <person name="Im J.-S."/>
            <person name="Choi J.-G."/>
            <person name="Park H.-J."/>
            <person name="Lee G.-B."/>
            <person name="Lee Y.-G."/>
            <person name="Hong S.-Y."/>
            <person name="Cho K."/>
            <person name="Sohn K.H."/>
        </authorList>
    </citation>
    <scope>NUCLEOTIDE SEQUENCE</scope>
    <source>
        <strain evidence="1">KR_1_A1</strain>
        <strain evidence="2">KR_2_A2</strain>
    </source>
</reference>
<gene>
    <name evidence="1" type="ORF">GN244_ATG10877</name>
    <name evidence="2" type="ORF">GN958_ATG03861</name>
</gene>
<accession>A0A833WCB9</accession>
<keyword evidence="3" id="KW-1185">Reference proteome</keyword>
<dbReference type="Proteomes" id="UP000704712">
    <property type="component" value="Unassembled WGS sequence"/>
</dbReference>
<dbReference type="EMBL" id="JAACNO010000540">
    <property type="protein sequence ID" value="KAF4146974.1"/>
    <property type="molecule type" value="Genomic_DNA"/>
</dbReference>
<evidence type="ECO:0000313" key="3">
    <source>
        <dbReference type="Proteomes" id="UP000602510"/>
    </source>
</evidence>
<protein>
    <submittedName>
        <fullName evidence="1">Uncharacterized protein</fullName>
    </submittedName>
</protein>
<dbReference type="EMBL" id="WSZM01000252">
    <property type="protein sequence ID" value="KAF4037027.1"/>
    <property type="molecule type" value="Genomic_DNA"/>
</dbReference>
<proteinExistence type="predicted"/>
<organism evidence="1 3">
    <name type="scientific">Phytophthora infestans</name>
    <name type="common">Potato late blight agent</name>
    <name type="synonym">Botrytis infestans</name>
    <dbReference type="NCBI Taxonomy" id="4787"/>
    <lineage>
        <taxon>Eukaryota</taxon>
        <taxon>Sar</taxon>
        <taxon>Stramenopiles</taxon>
        <taxon>Oomycota</taxon>
        <taxon>Peronosporomycetes</taxon>
        <taxon>Peronosporales</taxon>
        <taxon>Peronosporaceae</taxon>
        <taxon>Phytophthora</taxon>
    </lineage>
</organism>
<name>A0A833WCB9_PHYIN</name>
<sequence>MDETVITEGQPIDEVFPKALRLVVVVARRSQDKRARTSVVGTSRFINLRITSRAFKDLEQASSFSIMRGVEDVVVSLI</sequence>
<dbReference type="Proteomes" id="UP000602510">
    <property type="component" value="Unassembled WGS sequence"/>
</dbReference>
<dbReference type="AlphaFoldDB" id="A0A833WCB9"/>
<comment type="caution">
    <text evidence="1">The sequence shown here is derived from an EMBL/GenBank/DDBJ whole genome shotgun (WGS) entry which is preliminary data.</text>
</comment>